<feature type="compositionally biased region" description="Basic and acidic residues" evidence="1">
    <location>
        <begin position="639"/>
        <end position="653"/>
    </location>
</feature>
<feature type="region of interest" description="Disordered" evidence="1">
    <location>
        <begin position="639"/>
        <end position="688"/>
    </location>
</feature>
<feature type="region of interest" description="Disordered" evidence="1">
    <location>
        <begin position="175"/>
        <end position="194"/>
    </location>
</feature>
<feature type="compositionally biased region" description="Polar residues" evidence="1">
    <location>
        <begin position="175"/>
        <end position="184"/>
    </location>
</feature>
<accession>A0A0K6SA88</accession>
<sequence>MLSRSEIQFIVSPPSPEYANVLPSDLKNCTLRDLSDLDAALVLVLRHPCNPLGRHHLQLLQTARAFLHKTYPECFVAGALVLPECSTLQERRLRQTTEATKLAFRGPLEEAARKKQKEAAREKRKSIVSLAEAVERSRRLSQESVGDDQARELLTKSKMDAQRLTVTARSLNMSLNASRTNLPSMHSKEFDQEEEDNYQIIQRFRRKTVDPLTAPSALSKRPPSRASATSQEDTEDGSEVNEEEDEEEVEQSPLVPSGKSTEQAIGTEGLRILLPFRDRLDIATATIEEQPAEAGEMDGGRFPSVWPTGNAVREWVSADAFLESVDRWLANMRTELEDAAELPQGDPRLLMKMSELLKKAHTLNTLKGDPSKIDVMPYIAHHARQKLLLRAYKGQDGFPQSQQSWKRVARLVKCVEVRCDEFLSIERFERVMPHGWLSTAEGAAHPWWNSGERVNLAEVAGVCVYQPRITRFPLDILEIFISGEPVDEFVGSAAAEILKKRHSPTRALVLRKRRELGIATKRVAQWPPNFANMTLKTRREMTQRRFIPDWVVDVKNFAEGTVVIDARTGQAASRDREGLGTDIRAQWRWGGSGSVTERGMRVGKREAKRELLLTEMVGMDKSLESFLLRMLRDDERTRVSPKDVVRMMQEHSPRSSPQAEARQLRRRSDLPLSQASSSPLKTGPISMNATFSEGFGRSRLCSMPNIIPGLMSSPKML</sequence>
<feature type="region of interest" description="Disordered" evidence="1">
    <location>
        <begin position="205"/>
        <end position="263"/>
    </location>
</feature>
<proteinExistence type="predicted"/>
<gene>
    <name evidence="2" type="ORF">Cvel_9136.t1</name>
</gene>
<protein>
    <submittedName>
        <fullName evidence="2">Uncharacterized protein</fullName>
    </submittedName>
</protein>
<evidence type="ECO:0000256" key="1">
    <source>
        <dbReference type="SAM" id="MobiDB-lite"/>
    </source>
</evidence>
<dbReference type="AlphaFoldDB" id="A0A0K6SA88"/>
<feature type="compositionally biased region" description="Acidic residues" evidence="1">
    <location>
        <begin position="232"/>
        <end position="250"/>
    </location>
</feature>
<dbReference type="VEuPathDB" id="CryptoDB:Cvel_9136"/>
<reference evidence="2" key="1">
    <citation type="submission" date="2014-11" db="EMBL/GenBank/DDBJ databases">
        <title>Molecular phylogeny of cliff fern family Woodsiaceae with morphological implications.</title>
        <authorList>
            <person name="Shao Y.-Z."/>
            <person name="Wei R."/>
            <person name="Zhang X.-C."/>
        </authorList>
    </citation>
    <scope>NUCLEOTIDE SEQUENCE</scope>
</reference>
<feature type="compositionally biased region" description="Polar residues" evidence="1">
    <location>
        <begin position="671"/>
        <end position="688"/>
    </location>
</feature>
<dbReference type="EMBL" id="CDMZ01004200">
    <property type="protein sequence ID" value="CUC10484.1"/>
    <property type="molecule type" value="Genomic_DNA"/>
</dbReference>
<name>A0A0K6SA88_9ALVE</name>
<evidence type="ECO:0000313" key="2">
    <source>
        <dbReference type="EMBL" id="CUC10484.1"/>
    </source>
</evidence>
<organism evidence="2">
    <name type="scientific">Chromera velia CCMP2878</name>
    <dbReference type="NCBI Taxonomy" id="1169474"/>
    <lineage>
        <taxon>Eukaryota</taxon>
        <taxon>Sar</taxon>
        <taxon>Alveolata</taxon>
        <taxon>Colpodellida</taxon>
        <taxon>Chromeraceae</taxon>
        <taxon>Chromera</taxon>
    </lineage>
</organism>